<dbReference type="Pfam" id="PF00010">
    <property type="entry name" value="HLH"/>
    <property type="match status" value="1"/>
</dbReference>
<feature type="non-terminal residue" evidence="2">
    <location>
        <position position="1"/>
    </location>
</feature>
<dbReference type="InterPro" id="IPR011598">
    <property type="entry name" value="bHLH_dom"/>
</dbReference>
<dbReference type="SMART" id="SM00353">
    <property type="entry name" value="HLH"/>
    <property type="match status" value="1"/>
</dbReference>
<dbReference type="EMBL" id="KV453848">
    <property type="protein sequence ID" value="ODV87368.1"/>
    <property type="molecule type" value="Genomic_DNA"/>
</dbReference>
<dbReference type="STRING" id="983967.A0A1E4T6S8"/>
<dbReference type="Gene3D" id="4.10.280.10">
    <property type="entry name" value="Helix-loop-helix DNA-binding domain"/>
    <property type="match status" value="1"/>
</dbReference>
<organism evidence="2 3">
    <name type="scientific">[Candida] arabinofermentans NRRL YB-2248</name>
    <dbReference type="NCBI Taxonomy" id="983967"/>
    <lineage>
        <taxon>Eukaryota</taxon>
        <taxon>Fungi</taxon>
        <taxon>Dikarya</taxon>
        <taxon>Ascomycota</taxon>
        <taxon>Saccharomycotina</taxon>
        <taxon>Pichiomycetes</taxon>
        <taxon>Pichiales</taxon>
        <taxon>Pichiaceae</taxon>
        <taxon>Ogataea</taxon>
        <taxon>Ogataea/Candida clade</taxon>
    </lineage>
</organism>
<feature type="domain" description="BHLH" evidence="1">
    <location>
        <begin position="1"/>
        <end position="55"/>
    </location>
</feature>
<dbReference type="PROSITE" id="PS50888">
    <property type="entry name" value="BHLH"/>
    <property type="match status" value="1"/>
</dbReference>
<dbReference type="OrthoDB" id="690068at2759"/>
<reference evidence="3" key="1">
    <citation type="submission" date="2016-04" db="EMBL/GenBank/DDBJ databases">
        <title>Comparative genomics of biotechnologically important yeasts.</title>
        <authorList>
            <consortium name="DOE Joint Genome Institute"/>
            <person name="Riley R."/>
            <person name="Haridas S."/>
            <person name="Wolfe K.H."/>
            <person name="Lopes M.R."/>
            <person name="Hittinger C.T."/>
            <person name="Goker M."/>
            <person name="Salamov A."/>
            <person name="Wisecaver J."/>
            <person name="Long T.M."/>
            <person name="Aerts A.L."/>
            <person name="Barry K."/>
            <person name="Choi C."/>
            <person name="Clum A."/>
            <person name="Coughlan A.Y."/>
            <person name="Deshpande S."/>
            <person name="Douglass A.P."/>
            <person name="Hanson S.J."/>
            <person name="Klenk H.-P."/>
            <person name="Labutti K."/>
            <person name="Lapidus A."/>
            <person name="Lindquist E."/>
            <person name="Lipzen A."/>
            <person name="Meier-Kolthoff J.P."/>
            <person name="Ohm R.A."/>
            <person name="Otillar R.P."/>
            <person name="Pangilinan J."/>
            <person name="Peng Y."/>
            <person name="Rokas A."/>
            <person name="Rosa C.A."/>
            <person name="Scheuner C."/>
            <person name="Sibirny A.A."/>
            <person name="Slot J.C."/>
            <person name="Stielow J.B."/>
            <person name="Sun H."/>
            <person name="Kurtzman C.P."/>
            <person name="Blackwell M."/>
            <person name="Grigoriev I.V."/>
            <person name="Jeffries T.W."/>
        </authorList>
    </citation>
    <scope>NUCLEOTIDE SEQUENCE [LARGE SCALE GENOMIC DNA]</scope>
    <source>
        <strain evidence="3">NRRL YB-2248</strain>
    </source>
</reference>
<sequence length="108" mass="12382">DRKRRDNMNEKIYELMKIMPAKLFEERKDKSSGTKDGKPNKGQILTKTVEYINYLQAQIDEKNRKEVELSIKLRNLEIESNVPVAERMNLLHTSAEIGLAKIGVGPLA</sequence>
<gene>
    <name evidence="2" type="ORF">CANARDRAFT_189563</name>
</gene>
<feature type="non-terminal residue" evidence="2">
    <location>
        <position position="108"/>
    </location>
</feature>
<dbReference type="GO" id="GO:0046983">
    <property type="term" value="F:protein dimerization activity"/>
    <property type="evidence" value="ECO:0007669"/>
    <property type="project" value="InterPro"/>
</dbReference>
<accession>A0A1E4T6S8</accession>
<dbReference type="InterPro" id="IPR036638">
    <property type="entry name" value="HLH_DNA-bd_sf"/>
</dbReference>
<evidence type="ECO:0000313" key="3">
    <source>
        <dbReference type="Proteomes" id="UP000094801"/>
    </source>
</evidence>
<proteinExistence type="predicted"/>
<evidence type="ECO:0000313" key="2">
    <source>
        <dbReference type="EMBL" id="ODV87368.1"/>
    </source>
</evidence>
<dbReference type="Proteomes" id="UP000094801">
    <property type="component" value="Unassembled WGS sequence"/>
</dbReference>
<dbReference type="AlphaFoldDB" id="A0A1E4T6S8"/>
<protein>
    <recommendedName>
        <fullName evidence="1">BHLH domain-containing protein</fullName>
    </recommendedName>
</protein>
<keyword evidence="3" id="KW-1185">Reference proteome</keyword>
<evidence type="ECO:0000259" key="1">
    <source>
        <dbReference type="PROSITE" id="PS50888"/>
    </source>
</evidence>
<dbReference type="SUPFAM" id="SSF47459">
    <property type="entry name" value="HLH, helix-loop-helix DNA-binding domain"/>
    <property type="match status" value="1"/>
</dbReference>
<name>A0A1E4T6S8_9ASCO</name>